<keyword evidence="2" id="KW-1185">Reference proteome</keyword>
<reference evidence="1" key="1">
    <citation type="submission" date="2021-06" db="EMBL/GenBank/DDBJ databases">
        <authorList>
            <person name="Kallberg Y."/>
            <person name="Tangrot J."/>
            <person name="Rosling A."/>
        </authorList>
    </citation>
    <scope>NUCLEOTIDE SEQUENCE</scope>
    <source>
        <strain evidence="1">MA453B</strain>
    </source>
</reference>
<protein>
    <submittedName>
        <fullName evidence="1">22396_t:CDS:1</fullName>
    </submittedName>
</protein>
<feature type="non-terminal residue" evidence="1">
    <location>
        <position position="92"/>
    </location>
</feature>
<accession>A0A9N9K9B1</accession>
<proteinExistence type="predicted"/>
<evidence type="ECO:0000313" key="1">
    <source>
        <dbReference type="EMBL" id="CAG8816495.1"/>
    </source>
</evidence>
<dbReference type="EMBL" id="CAJVPY010053980">
    <property type="protein sequence ID" value="CAG8816495.1"/>
    <property type="molecule type" value="Genomic_DNA"/>
</dbReference>
<evidence type="ECO:0000313" key="2">
    <source>
        <dbReference type="Proteomes" id="UP000789405"/>
    </source>
</evidence>
<dbReference type="AlphaFoldDB" id="A0A9N9K9B1"/>
<comment type="caution">
    <text evidence="1">The sequence shown here is derived from an EMBL/GenBank/DDBJ whole genome shotgun (WGS) entry which is preliminary data.</text>
</comment>
<organism evidence="1 2">
    <name type="scientific">Dentiscutata erythropus</name>
    <dbReference type="NCBI Taxonomy" id="1348616"/>
    <lineage>
        <taxon>Eukaryota</taxon>
        <taxon>Fungi</taxon>
        <taxon>Fungi incertae sedis</taxon>
        <taxon>Mucoromycota</taxon>
        <taxon>Glomeromycotina</taxon>
        <taxon>Glomeromycetes</taxon>
        <taxon>Diversisporales</taxon>
        <taxon>Gigasporaceae</taxon>
        <taxon>Dentiscutata</taxon>
    </lineage>
</organism>
<name>A0A9N9K9B1_9GLOM</name>
<feature type="non-terminal residue" evidence="1">
    <location>
        <position position="1"/>
    </location>
</feature>
<sequence length="92" mass="10925">TSNHEEKTSVQNGQLSKMNLRFICNKQTSNYYQQKLVPYSYINILEDNQNQTIRNYTLNKLGKHKFDENNFTDDVDARNKKLKHNENLQQGM</sequence>
<gene>
    <name evidence="1" type="ORF">DERYTH_LOCUS26291</name>
</gene>
<dbReference type="Proteomes" id="UP000789405">
    <property type="component" value="Unassembled WGS sequence"/>
</dbReference>